<dbReference type="EMBL" id="CP019384">
    <property type="protein sequence ID" value="QAT16842.1"/>
    <property type="molecule type" value="Genomic_DNA"/>
</dbReference>
<dbReference type="AlphaFoldDB" id="A0A410P412"/>
<dbReference type="KEGG" id="vai:BU251_03380"/>
<reference evidence="1 2" key="1">
    <citation type="submission" date="2017-01" db="EMBL/GenBank/DDBJ databases">
        <title>First insights into the biology of 'candidatus Vampirococcus archaeovorus'.</title>
        <authorList>
            <person name="Kizina J."/>
            <person name="Jordan S."/>
            <person name="Stueber K."/>
            <person name="Reinhardt R."/>
            <person name="Harder J."/>
        </authorList>
    </citation>
    <scope>NUCLEOTIDE SEQUENCE [LARGE SCALE GENOMIC DNA]</scope>
    <source>
        <strain evidence="1 2">LiM</strain>
    </source>
</reference>
<evidence type="ECO:0000313" key="2">
    <source>
        <dbReference type="Proteomes" id="UP000287243"/>
    </source>
</evidence>
<sequence>MAMQTDKAMILKRLQGRRNVLREKLKKHFSSAVSERDYKEFEKIVDELDELRMKIRFLKMENVDDKG</sequence>
<evidence type="ECO:0000313" key="1">
    <source>
        <dbReference type="EMBL" id="QAT16842.1"/>
    </source>
</evidence>
<dbReference type="Proteomes" id="UP000287243">
    <property type="component" value="Chromosome"/>
</dbReference>
<organism evidence="1 2">
    <name type="scientific">Velamenicoccus archaeovorus</name>
    <dbReference type="NCBI Taxonomy" id="1930593"/>
    <lineage>
        <taxon>Bacteria</taxon>
        <taxon>Pseudomonadati</taxon>
        <taxon>Candidatus Omnitrophota</taxon>
        <taxon>Candidatus Velamenicoccus</taxon>
    </lineage>
</organism>
<name>A0A410P412_VELA1</name>
<protein>
    <submittedName>
        <fullName evidence="1">Uncharacterized protein</fullName>
    </submittedName>
</protein>
<dbReference type="RefSeq" id="WP_128699485.1">
    <property type="nucleotide sequence ID" value="NZ_CP019384.1"/>
</dbReference>
<keyword evidence="2" id="KW-1185">Reference proteome</keyword>
<proteinExistence type="predicted"/>
<accession>A0A410P412</accession>
<gene>
    <name evidence="1" type="ORF">BU251_03380</name>
</gene>